<gene>
    <name evidence="1" type="ORF">WMO45_00410</name>
</gene>
<proteinExistence type="predicted"/>
<reference evidence="1 2" key="1">
    <citation type="submission" date="2024-03" db="EMBL/GenBank/DDBJ databases">
        <title>Human intestinal bacterial collection.</title>
        <authorList>
            <person name="Pauvert C."/>
            <person name="Hitch T.C.A."/>
            <person name="Clavel T."/>
        </authorList>
    </citation>
    <scope>NUCLEOTIDE SEQUENCE [LARGE SCALE GENOMIC DNA]</scope>
    <source>
        <strain evidence="1 2">CLA-AP-H34</strain>
    </source>
</reference>
<dbReference type="RefSeq" id="WP_349138650.1">
    <property type="nucleotide sequence ID" value="NZ_JBBMFT010000001.1"/>
</dbReference>
<comment type="caution">
    <text evidence="1">The sequence shown here is derived from an EMBL/GenBank/DDBJ whole genome shotgun (WGS) entry which is preliminary data.</text>
</comment>
<sequence length="57" mass="6412">MNAGDKIPYWIDGALVEHTVTEEEARLWQAAQEEQPVPTLEDRVSDIETAIEKGMSL</sequence>
<keyword evidence="2" id="KW-1185">Reference proteome</keyword>
<evidence type="ECO:0000313" key="1">
    <source>
        <dbReference type="EMBL" id="MEQ2454974.1"/>
    </source>
</evidence>
<organism evidence="1 2">
    <name type="scientific">Flavonifractor hominis</name>
    <dbReference type="NCBI Taxonomy" id="3133178"/>
    <lineage>
        <taxon>Bacteria</taxon>
        <taxon>Bacillati</taxon>
        <taxon>Bacillota</taxon>
        <taxon>Clostridia</taxon>
        <taxon>Eubacteriales</taxon>
        <taxon>Oscillospiraceae</taxon>
        <taxon>Flavonifractor</taxon>
    </lineage>
</organism>
<protein>
    <submittedName>
        <fullName evidence="1">Uncharacterized protein</fullName>
    </submittedName>
</protein>
<dbReference type="EMBL" id="JBBMFT010000001">
    <property type="protein sequence ID" value="MEQ2454974.1"/>
    <property type="molecule type" value="Genomic_DNA"/>
</dbReference>
<dbReference type="Proteomes" id="UP001440599">
    <property type="component" value="Unassembled WGS sequence"/>
</dbReference>
<accession>A0ABV1ELI4</accession>
<evidence type="ECO:0000313" key="2">
    <source>
        <dbReference type="Proteomes" id="UP001440599"/>
    </source>
</evidence>
<name>A0ABV1ELI4_9FIRM</name>